<gene>
    <name evidence="6" type="ORF">CO174_05270</name>
</gene>
<dbReference type="AlphaFoldDB" id="A0A2M7XBD3"/>
<name>A0A2M7XBD3_9BACT</name>
<dbReference type="Pfam" id="PF03486">
    <property type="entry name" value="HI0933_like"/>
    <property type="match status" value="1"/>
</dbReference>
<evidence type="ECO:0000259" key="4">
    <source>
        <dbReference type="Pfam" id="PF03486"/>
    </source>
</evidence>
<evidence type="ECO:0000256" key="2">
    <source>
        <dbReference type="ARBA" id="ARBA00022630"/>
    </source>
</evidence>
<dbReference type="InterPro" id="IPR004792">
    <property type="entry name" value="BaiN-like"/>
</dbReference>
<evidence type="ECO:0000313" key="7">
    <source>
        <dbReference type="Proteomes" id="UP000229385"/>
    </source>
</evidence>
<dbReference type="InterPro" id="IPR023166">
    <property type="entry name" value="BaiN-like_dom_sf"/>
</dbReference>
<dbReference type="SUPFAM" id="SSF51905">
    <property type="entry name" value="FAD/NAD(P)-binding domain"/>
    <property type="match status" value="1"/>
</dbReference>
<keyword evidence="2" id="KW-0285">Flavoprotein</keyword>
<dbReference type="Gene3D" id="1.10.8.260">
    <property type="entry name" value="HI0933 insert domain-like"/>
    <property type="match status" value="1"/>
</dbReference>
<dbReference type="EMBL" id="PFWU01000053">
    <property type="protein sequence ID" value="PJA45026.1"/>
    <property type="molecule type" value="Genomic_DNA"/>
</dbReference>
<dbReference type="SUPFAM" id="SSF160996">
    <property type="entry name" value="HI0933 insert domain-like"/>
    <property type="match status" value="1"/>
</dbReference>
<dbReference type="PANTHER" id="PTHR42887">
    <property type="entry name" value="OS12G0638800 PROTEIN"/>
    <property type="match status" value="1"/>
</dbReference>
<dbReference type="NCBIfam" id="TIGR00275">
    <property type="entry name" value="aminoacetone oxidase family FAD-binding enzyme"/>
    <property type="match status" value="1"/>
</dbReference>
<proteinExistence type="predicted"/>
<dbReference type="PRINTS" id="PR00411">
    <property type="entry name" value="PNDRDTASEI"/>
</dbReference>
<dbReference type="Pfam" id="PF22780">
    <property type="entry name" value="HI0933_like_1st"/>
    <property type="match status" value="1"/>
</dbReference>
<comment type="caution">
    <text evidence="6">The sequence shown here is derived from an EMBL/GenBank/DDBJ whole genome shotgun (WGS) entry which is preliminary data.</text>
</comment>
<keyword evidence="3" id="KW-0274">FAD</keyword>
<dbReference type="Gene3D" id="3.50.50.60">
    <property type="entry name" value="FAD/NAD(P)-binding domain"/>
    <property type="match status" value="1"/>
</dbReference>
<dbReference type="Gene3D" id="2.40.30.10">
    <property type="entry name" value="Translation factors"/>
    <property type="match status" value="1"/>
</dbReference>
<dbReference type="InterPro" id="IPR055178">
    <property type="entry name" value="RsdA/BaiN/AoA(So)-like_dom"/>
</dbReference>
<organism evidence="6 7">
    <name type="scientific">Candidatus Uhrbacteria bacterium CG_4_9_14_3_um_filter_50_9</name>
    <dbReference type="NCBI Taxonomy" id="1975035"/>
    <lineage>
        <taxon>Bacteria</taxon>
        <taxon>Candidatus Uhriibacteriota</taxon>
    </lineage>
</organism>
<dbReference type="InterPro" id="IPR036188">
    <property type="entry name" value="FAD/NAD-bd_sf"/>
</dbReference>
<evidence type="ECO:0000313" key="6">
    <source>
        <dbReference type="EMBL" id="PJA45026.1"/>
    </source>
</evidence>
<dbReference type="Proteomes" id="UP000229385">
    <property type="component" value="Unassembled WGS sequence"/>
</dbReference>
<protein>
    <submittedName>
        <fullName evidence="6">Aminoacetone oxidase family FAD-binding enzyme</fullName>
    </submittedName>
</protein>
<feature type="domain" description="RsdA/BaiN/AoA(So)-like Rossmann fold-like" evidence="4">
    <location>
        <begin position="5"/>
        <end position="410"/>
    </location>
</feature>
<comment type="cofactor">
    <cofactor evidence="1">
        <name>FAD</name>
        <dbReference type="ChEBI" id="CHEBI:57692"/>
    </cofactor>
</comment>
<evidence type="ECO:0000256" key="1">
    <source>
        <dbReference type="ARBA" id="ARBA00001974"/>
    </source>
</evidence>
<dbReference type="InterPro" id="IPR057661">
    <property type="entry name" value="RsdA/BaiN/AoA(So)_Rossmann"/>
</dbReference>
<dbReference type="PRINTS" id="PR00368">
    <property type="entry name" value="FADPNR"/>
</dbReference>
<feature type="domain" description="RsdA/BaiN/AoA(So)-like insert" evidence="5">
    <location>
        <begin position="195"/>
        <end position="357"/>
    </location>
</feature>
<sequence>MKNYDIIVIGGGPAGMMAAGRAGELGAHVLLIEKNDRLGKKLSITGGRRCNITNAEYDNRIFLDNFPESKHFLFSPFSQFNVEHTFEFFEGRGLPIMIEDHKRAFPKSEKASDVCKVLERYIQESGNVTVQLNTEFKSFIYIDGALQGVRTSKGLFHAPRIVLATGGLAAPETGSTGEGLSMLEAIGHTVVDPDPNLAPLRTSATWVHELSGTSVDDMTLRYIQNDKIKLKARGRLLFTHFGISGPLVINSAHQAKALLKVGPVTASIDLFPDYDLGAMDQFLIRLFDAHKNKQLKTVLKDLLQKNLSETLLKLAGPSLADTPVHSITKDERKRLVHTLKDLRFPIIGTMGFEWSIVADGGVIPQEVDFKTMTSRLFPNLYLIGDTININRPSGGFSLQLCWTTGWIAGTHAATN</sequence>
<reference evidence="7" key="1">
    <citation type="submission" date="2017-09" db="EMBL/GenBank/DDBJ databases">
        <title>Depth-based differentiation of microbial function through sediment-hosted aquifers and enrichment of novel symbionts in the deep terrestrial subsurface.</title>
        <authorList>
            <person name="Probst A.J."/>
            <person name="Ladd B."/>
            <person name="Jarett J.K."/>
            <person name="Geller-Mcgrath D.E."/>
            <person name="Sieber C.M.K."/>
            <person name="Emerson J.B."/>
            <person name="Anantharaman K."/>
            <person name="Thomas B.C."/>
            <person name="Malmstrom R."/>
            <person name="Stieglmeier M."/>
            <person name="Klingl A."/>
            <person name="Woyke T."/>
            <person name="Ryan C.M."/>
            <person name="Banfield J.F."/>
        </authorList>
    </citation>
    <scope>NUCLEOTIDE SEQUENCE [LARGE SCALE GENOMIC DNA]</scope>
</reference>
<dbReference type="PANTHER" id="PTHR42887:SF2">
    <property type="entry name" value="OS12G0638800 PROTEIN"/>
    <property type="match status" value="1"/>
</dbReference>
<evidence type="ECO:0000259" key="5">
    <source>
        <dbReference type="Pfam" id="PF22780"/>
    </source>
</evidence>
<evidence type="ECO:0000256" key="3">
    <source>
        <dbReference type="ARBA" id="ARBA00022827"/>
    </source>
</evidence>
<accession>A0A2M7XBD3</accession>